<evidence type="ECO:0000256" key="3">
    <source>
        <dbReference type="ARBA" id="ARBA00023163"/>
    </source>
</evidence>
<dbReference type="PROSITE" id="PS01081">
    <property type="entry name" value="HTH_TETR_1"/>
    <property type="match status" value="1"/>
</dbReference>
<dbReference type="Gene3D" id="1.10.357.10">
    <property type="entry name" value="Tetracycline Repressor, domain 2"/>
    <property type="match status" value="1"/>
</dbReference>
<dbReference type="Proteomes" id="UP000055060">
    <property type="component" value="Unassembled WGS sequence"/>
</dbReference>
<feature type="DNA-binding region" description="H-T-H motif" evidence="4">
    <location>
        <begin position="29"/>
        <end position="48"/>
    </location>
</feature>
<evidence type="ECO:0000313" key="6">
    <source>
        <dbReference type="EMBL" id="GAP13556.1"/>
    </source>
</evidence>
<dbReference type="PROSITE" id="PS50977">
    <property type="entry name" value="HTH_TETR_2"/>
    <property type="match status" value="1"/>
</dbReference>
<dbReference type="EMBL" id="DF967972">
    <property type="protein sequence ID" value="GAP13556.1"/>
    <property type="molecule type" value="Genomic_DNA"/>
</dbReference>
<evidence type="ECO:0000256" key="2">
    <source>
        <dbReference type="ARBA" id="ARBA00023125"/>
    </source>
</evidence>
<keyword evidence="2 4" id="KW-0238">DNA-binding</keyword>
<dbReference type="Pfam" id="PF17932">
    <property type="entry name" value="TetR_C_24"/>
    <property type="match status" value="1"/>
</dbReference>
<dbReference type="AlphaFoldDB" id="A0A0S7BF34"/>
<dbReference type="GO" id="GO:0000976">
    <property type="term" value="F:transcription cis-regulatory region binding"/>
    <property type="evidence" value="ECO:0007669"/>
    <property type="project" value="TreeGrafter"/>
</dbReference>
<dbReference type="InterPro" id="IPR036271">
    <property type="entry name" value="Tet_transcr_reg_TetR-rel_C_sf"/>
</dbReference>
<dbReference type="Gene3D" id="1.10.10.60">
    <property type="entry name" value="Homeodomain-like"/>
    <property type="match status" value="1"/>
</dbReference>
<evidence type="ECO:0000313" key="7">
    <source>
        <dbReference type="Proteomes" id="UP000055060"/>
    </source>
</evidence>
<gene>
    <name evidence="6" type="ORF">LARV_01311</name>
</gene>
<evidence type="ECO:0000259" key="5">
    <source>
        <dbReference type="PROSITE" id="PS50977"/>
    </source>
</evidence>
<accession>A0A0S7BF34</accession>
<organism evidence="6">
    <name type="scientific">Longilinea arvoryzae</name>
    <dbReference type="NCBI Taxonomy" id="360412"/>
    <lineage>
        <taxon>Bacteria</taxon>
        <taxon>Bacillati</taxon>
        <taxon>Chloroflexota</taxon>
        <taxon>Anaerolineae</taxon>
        <taxon>Anaerolineales</taxon>
        <taxon>Anaerolineaceae</taxon>
        <taxon>Longilinea</taxon>
    </lineage>
</organism>
<dbReference type="OrthoDB" id="9779746at2"/>
<keyword evidence="7" id="KW-1185">Reference proteome</keyword>
<dbReference type="SUPFAM" id="SSF46689">
    <property type="entry name" value="Homeodomain-like"/>
    <property type="match status" value="1"/>
</dbReference>
<dbReference type="InterPro" id="IPR009057">
    <property type="entry name" value="Homeodomain-like_sf"/>
</dbReference>
<feature type="domain" description="HTH tetR-type" evidence="5">
    <location>
        <begin position="6"/>
        <end position="66"/>
    </location>
</feature>
<dbReference type="PANTHER" id="PTHR30055:SF237">
    <property type="entry name" value="TRANSCRIPTIONAL REPRESSOR MCE3R"/>
    <property type="match status" value="1"/>
</dbReference>
<name>A0A0S7BF34_9CHLR</name>
<dbReference type="InterPro" id="IPR041490">
    <property type="entry name" value="KstR2_TetR_C"/>
</dbReference>
<sequence length="194" mass="22251">MVVEESSMRNTIIEKAKSLFIEHGYRGLSMREIAEKVGVSKPALYYHFKNKEELFSAVLKNGLEEIGRMIDTINNQPVTSYEKLSLFMKYVLTQPTEQRAVIRLGTQEFTQLSIASRQIFDESYYNQFTGKLSTMIQTGIEDGEFREMDTNIAIWGLLGLLYPYMYPNHFGLSALSADKIELIISMYMKGIQKG</sequence>
<keyword evidence="1" id="KW-0805">Transcription regulation</keyword>
<keyword evidence="3" id="KW-0804">Transcription</keyword>
<dbReference type="Pfam" id="PF00440">
    <property type="entry name" value="TetR_N"/>
    <property type="match status" value="1"/>
</dbReference>
<evidence type="ECO:0000256" key="4">
    <source>
        <dbReference type="PROSITE-ProRule" id="PRU00335"/>
    </source>
</evidence>
<proteinExistence type="predicted"/>
<dbReference type="InterPro" id="IPR001647">
    <property type="entry name" value="HTH_TetR"/>
</dbReference>
<reference evidence="6" key="1">
    <citation type="submission" date="2015-07" db="EMBL/GenBank/DDBJ databases">
        <title>Draft Genome Sequences of Anaerolinea thermolimosa IMO-1, Bellilinea caldifistulae GOMI-1, Leptolinea tardivitalis YMTK-2, Levilinea saccharolytica KIBI-1,Longilinea arvoryzae KOME-1, Previously Described as Members of the Anaerolineaceae (Chloroflexi).</title>
        <authorList>
            <person name="Sekiguchi Y."/>
            <person name="Ohashi A."/>
            <person name="Matsuura N."/>
            <person name="Tourlousse M.D."/>
        </authorList>
    </citation>
    <scope>NUCLEOTIDE SEQUENCE [LARGE SCALE GENOMIC DNA]</scope>
    <source>
        <strain evidence="6">KOME-1</strain>
    </source>
</reference>
<dbReference type="GO" id="GO:0045892">
    <property type="term" value="P:negative regulation of DNA-templated transcription"/>
    <property type="evidence" value="ECO:0007669"/>
    <property type="project" value="UniProtKB-ARBA"/>
</dbReference>
<dbReference type="SUPFAM" id="SSF48498">
    <property type="entry name" value="Tetracyclin repressor-like, C-terminal domain"/>
    <property type="match status" value="1"/>
</dbReference>
<evidence type="ECO:0000256" key="1">
    <source>
        <dbReference type="ARBA" id="ARBA00023015"/>
    </source>
</evidence>
<dbReference type="STRING" id="360412.LARV_01311"/>
<dbReference type="InterPro" id="IPR023772">
    <property type="entry name" value="DNA-bd_HTH_TetR-type_CS"/>
</dbReference>
<dbReference type="PRINTS" id="PR00455">
    <property type="entry name" value="HTHTETR"/>
</dbReference>
<dbReference type="PANTHER" id="PTHR30055">
    <property type="entry name" value="HTH-TYPE TRANSCRIPTIONAL REGULATOR RUTR"/>
    <property type="match status" value="1"/>
</dbReference>
<dbReference type="FunFam" id="1.10.10.60:FF:000141">
    <property type="entry name" value="TetR family transcriptional regulator"/>
    <property type="match status" value="1"/>
</dbReference>
<dbReference type="GO" id="GO:0003700">
    <property type="term" value="F:DNA-binding transcription factor activity"/>
    <property type="evidence" value="ECO:0007669"/>
    <property type="project" value="TreeGrafter"/>
</dbReference>
<protein>
    <submittedName>
        <fullName evidence="6">Transcriptional regulator</fullName>
    </submittedName>
</protein>
<dbReference type="InterPro" id="IPR050109">
    <property type="entry name" value="HTH-type_TetR-like_transc_reg"/>
</dbReference>